<reference evidence="1 2" key="1">
    <citation type="submission" date="2017-03" db="EMBL/GenBank/DDBJ databases">
        <title>Complete sequence of Clostridium formicaceticum DSM 92.</title>
        <authorList>
            <person name="Poehlein A."/>
            <person name="Karl M."/>
            <person name="Bengelsdorf F.R."/>
            <person name="Duerre P."/>
            <person name="Daniel R."/>
        </authorList>
    </citation>
    <scope>NUCLEOTIDE SEQUENCE [LARGE SCALE GENOMIC DNA]</scope>
    <source>
        <strain evidence="1 2">DSM 92</strain>
    </source>
</reference>
<organism evidence="1 2">
    <name type="scientific">Clostridium formicaceticum</name>
    <dbReference type="NCBI Taxonomy" id="1497"/>
    <lineage>
        <taxon>Bacteria</taxon>
        <taxon>Bacillati</taxon>
        <taxon>Bacillota</taxon>
        <taxon>Clostridia</taxon>
        <taxon>Eubacteriales</taxon>
        <taxon>Clostridiaceae</taxon>
        <taxon>Clostridium</taxon>
    </lineage>
</organism>
<dbReference type="EMBL" id="CP020559">
    <property type="protein sequence ID" value="ARE87703.1"/>
    <property type="molecule type" value="Genomic_DNA"/>
</dbReference>
<dbReference type="RefSeq" id="WP_169824230.1">
    <property type="nucleotide sequence ID" value="NZ_CP017603.1"/>
</dbReference>
<gene>
    <name evidence="1" type="ORF">CLFO_21030</name>
</gene>
<evidence type="ECO:0000313" key="1">
    <source>
        <dbReference type="EMBL" id="ARE87703.1"/>
    </source>
</evidence>
<evidence type="ECO:0000313" key="2">
    <source>
        <dbReference type="Proteomes" id="UP000192478"/>
    </source>
</evidence>
<name>A0AAC9WGA2_9CLOT</name>
<dbReference type="AlphaFoldDB" id="A0AAC9WGA2"/>
<sequence length="53" mass="6372">MANFIVKNDDRKQRQERILKDFGQNSKTASKEAKEKAEYIAEKTMEIKRNWRV</sequence>
<proteinExistence type="predicted"/>
<dbReference type="Proteomes" id="UP000192478">
    <property type="component" value="Chromosome"/>
</dbReference>
<protein>
    <submittedName>
        <fullName evidence="1">Uncharacterized protein</fullName>
    </submittedName>
</protein>
<accession>A0AAC9WGA2</accession>